<protein>
    <submittedName>
        <fullName evidence="1">Uncharacterized protein</fullName>
    </submittedName>
</protein>
<gene>
    <name evidence="1" type="ORF">OGAPHI_004943</name>
</gene>
<sequence length="246" mass="27354">MKRPCLLTMLMFDSKTNLQVSFTASVIVCEHALQVIPPISVTTSNFLDRSIGSISSRLHSNPESLMALITWFTYCRSGTPNPSRHSLIADPTLDEHEAQTIPWMPMSARYSLDGSAFTSTSTAVLSSDSEPCVSSRQCLQCSRWLLWRLLLLMVFFAFPRTKLNGLEATCLVSSFEMSQEITSNPAFSRTLITCFSDPTRSSPLPTIVSSPLPRKTTTLGFPCPETWSWQTVLLYSVTSKTSFSAR</sequence>
<reference evidence="1" key="1">
    <citation type="journal article" date="2021" name="Open Biol.">
        <title>Shared evolutionary footprints suggest mitochondrial oxidative damage underlies multiple complex I losses in fungi.</title>
        <authorList>
            <person name="Schikora-Tamarit M.A."/>
            <person name="Marcet-Houben M."/>
            <person name="Nosek J."/>
            <person name="Gabaldon T."/>
        </authorList>
    </citation>
    <scope>NUCLEOTIDE SEQUENCE</scope>
    <source>
        <strain evidence="1">CBS6075</strain>
    </source>
</reference>
<reference evidence="1" key="2">
    <citation type="submission" date="2021-01" db="EMBL/GenBank/DDBJ databases">
        <authorList>
            <person name="Schikora-Tamarit M.A."/>
        </authorList>
    </citation>
    <scope>NUCLEOTIDE SEQUENCE</scope>
    <source>
        <strain evidence="1">CBS6075</strain>
    </source>
</reference>
<comment type="caution">
    <text evidence="1">The sequence shown here is derived from an EMBL/GenBank/DDBJ whole genome shotgun (WGS) entry which is preliminary data.</text>
</comment>
<proteinExistence type="predicted"/>
<dbReference type="AlphaFoldDB" id="A0A9P8P1K9"/>
<evidence type="ECO:0000313" key="1">
    <source>
        <dbReference type="EMBL" id="KAH3663542.1"/>
    </source>
</evidence>
<dbReference type="EMBL" id="JAEUBE010000366">
    <property type="protein sequence ID" value="KAH3663542.1"/>
    <property type="molecule type" value="Genomic_DNA"/>
</dbReference>
<accession>A0A9P8P1K9</accession>
<keyword evidence="2" id="KW-1185">Reference proteome</keyword>
<dbReference type="Proteomes" id="UP000769157">
    <property type="component" value="Unassembled WGS sequence"/>
</dbReference>
<dbReference type="GeneID" id="70236907"/>
<evidence type="ECO:0000313" key="2">
    <source>
        <dbReference type="Proteomes" id="UP000769157"/>
    </source>
</evidence>
<dbReference type="RefSeq" id="XP_046059878.1">
    <property type="nucleotide sequence ID" value="XM_046206075.1"/>
</dbReference>
<organism evidence="1 2">
    <name type="scientific">Ogataea philodendri</name>
    <dbReference type="NCBI Taxonomy" id="1378263"/>
    <lineage>
        <taxon>Eukaryota</taxon>
        <taxon>Fungi</taxon>
        <taxon>Dikarya</taxon>
        <taxon>Ascomycota</taxon>
        <taxon>Saccharomycotina</taxon>
        <taxon>Pichiomycetes</taxon>
        <taxon>Pichiales</taxon>
        <taxon>Pichiaceae</taxon>
        <taxon>Ogataea</taxon>
    </lineage>
</organism>
<name>A0A9P8P1K9_9ASCO</name>